<dbReference type="RefSeq" id="WP_195000894.1">
    <property type="nucleotide sequence ID" value="NZ_JADLQN010000001.1"/>
</dbReference>
<dbReference type="InterPro" id="IPR058644">
    <property type="entry name" value="Mtb12-like_C"/>
</dbReference>
<organism evidence="5 6">
    <name type="scientific">Nocardia higoensis</name>
    <dbReference type="NCBI Taxonomy" id="228599"/>
    <lineage>
        <taxon>Bacteria</taxon>
        <taxon>Bacillati</taxon>
        <taxon>Actinomycetota</taxon>
        <taxon>Actinomycetes</taxon>
        <taxon>Mycobacteriales</taxon>
        <taxon>Nocardiaceae</taxon>
        <taxon>Nocardia</taxon>
    </lineage>
</organism>
<feature type="domain" description="Low molecular weight antigen MTB12-like C-terminal" evidence="4">
    <location>
        <begin position="70"/>
        <end position="180"/>
    </location>
</feature>
<evidence type="ECO:0000256" key="1">
    <source>
        <dbReference type="ARBA" id="ARBA00022729"/>
    </source>
</evidence>
<evidence type="ECO:0000313" key="6">
    <source>
        <dbReference type="Proteomes" id="UP000707731"/>
    </source>
</evidence>
<dbReference type="Pfam" id="PF26580">
    <property type="entry name" value="Mtb12_C"/>
    <property type="match status" value="1"/>
</dbReference>
<proteinExistence type="inferred from homology"/>
<feature type="region of interest" description="Disordered" evidence="3">
    <location>
        <begin position="52"/>
        <end position="71"/>
    </location>
</feature>
<reference evidence="5 6" key="1">
    <citation type="submission" date="2020-10" db="EMBL/GenBank/DDBJ databases">
        <title>Identification of Nocardia species via Next-generation sequencing and recognition of intraspecies genetic diversity.</title>
        <authorList>
            <person name="Li P."/>
            <person name="Li P."/>
            <person name="Lu B."/>
        </authorList>
    </citation>
    <scope>NUCLEOTIDE SEQUENCE [LARGE SCALE GENOMIC DNA]</scope>
    <source>
        <strain evidence="5 6">BJ06-0143</strain>
    </source>
</reference>
<comment type="caution">
    <text evidence="5">The sequence shown here is derived from an EMBL/GenBank/DDBJ whole genome shotgun (WGS) entry which is preliminary data.</text>
</comment>
<keyword evidence="6" id="KW-1185">Reference proteome</keyword>
<evidence type="ECO:0000256" key="3">
    <source>
        <dbReference type="SAM" id="MobiDB-lite"/>
    </source>
</evidence>
<keyword evidence="1" id="KW-0732">Signal</keyword>
<accession>A0ABS0D6H8</accession>
<comment type="similarity">
    <text evidence="2">Belongs to the MTB12 family.</text>
</comment>
<name>A0ABS0D6H8_9NOCA</name>
<sequence>MHRPTRSLRAGIVTVTATAVVALTVGLVGCSDDESNNTAATGSAVATGAASATTGAGAGTGTDQEGHSHDAPAPAELQATLDQFTDPAKPAAEKTGLVVDGDKRAANIEAMNAALGGYGTLSFTVGDVVLEGETATAQVVITSPHGPAPAMPLTWQHEDDRWKLSDASACTLLGFAKAPCLA</sequence>
<dbReference type="Proteomes" id="UP000707731">
    <property type="component" value="Unassembled WGS sequence"/>
</dbReference>
<evidence type="ECO:0000313" key="5">
    <source>
        <dbReference type="EMBL" id="MBF6354075.1"/>
    </source>
</evidence>
<dbReference type="EMBL" id="JADLQN010000001">
    <property type="protein sequence ID" value="MBF6354075.1"/>
    <property type="molecule type" value="Genomic_DNA"/>
</dbReference>
<evidence type="ECO:0000256" key="2">
    <source>
        <dbReference type="ARBA" id="ARBA00093774"/>
    </source>
</evidence>
<dbReference type="PROSITE" id="PS51257">
    <property type="entry name" value="PROKAR_LIPOPROTEIN"/>
    <property type="match status" value="1"/>
</dbReference>
<evidence type="ECO:0000259" key="4">
    <source>
        <dbReference type="Pfam" id="PF26580"/>
    </source>
</evidence>
<gene>
    <name evidence="5" type="ORF">IU449_05825</name>
</gene>
<protein>
    <recommendedName>
        <fullName evidence="4">Low molecular weight antigen MTB12-like C-terminal domain-containing protein</fullName>
    </recommendedName>
</protein>